<dbReference type="Proteomes" id="UP000291591">
    <property type="component" value="Unassembled WGS sequence"/>
</dbReference>
<dbReference type="RefSeq" id="WP_130288702.1">
    <property type="nucleotide sequence ID" value="NZ_SHKL01000001.1"/>
</dbReference>
<proteinExistence type="predicted"/>
<evidence type="ECO:0000313" key="5">
    <source>
        <dbReference type="Proteomes" id="UP000291591"/>
    </source>
</evidence>
<keyword evidence="2" id="KW-0012">Acyltransferase</keyword>
<organism evidence="4 5">
    <name type="scientific">Pseudonocardia sediminis</name>
    <dbReference type="NCBI Taxonomy" id="1397368"/>
    <lineage>
        <taxon>Bacteria</taxon>
        <taxon>Bacillati</taxon>
        <taxon>Actinomycetota</taxon>
        <taxon>Actinomycetes</taxon>
        <taxon>Pseudonocardiales</taxon>
        <taxon>Pseudonocardiaceae</taxon>
        <taxon>Pseudonocardia</taxon>
    </lineage>
</organism>
<keyword evidence="4" id="KW-0687">Ribonucleoprotein</keyword>
<dbReference type="EMBL" id="SHKL01000001">
    <property type="protein sequence ID" value="RZT84027.1"/>
    <property type="molecule type" value="Genomic_DNA"/>
</dbReference>
<accession>A0A4Q7UQG4</accession>
<keyword evidence="4" id="KW-0689">Ribosomal protein</keyword>
<dbReference type="PROSITE" id="PS51186">
    <property type="entry name" value="GNAT"/>
    <property type="match status" value="1"/>
</dbReference>
<protein>
    <submittedName>
        <fullName evidence="4">Ribosomal protein S18 acetylase RimI-like enzyme</fullName>
    </submittedName>
</protein>
<evidence type="ECO:0000313" key="4">
    <source>
        <dbReference type="EMBL" id="RZT84027.1"/>
    </source>
</evidence>
<name>A0A4Q7UQG4_PSEST</name>
<evidence type="ECO:0000256" key="2">
    <source>
        <dbReference type="ARBA" id="ARBA00023315"/>
    </source>
</evidence>
<evidence type="ECO:0000256" key="1">
    <source>
        <dbReference type="ARBA" id="ARBA00022679"/>
    </source>
</evidence>
<dbReference type="SUPFAM" id="SSF55729">
    <property type="entry name" value="Acyl-CoA N-acyltransferases (Nat)"/>
    <property type="match status" value="1"/>
</dbReference>
<dbReference type="OrthoDB" id="9799092at2"/>
<dbReference type="CDD" id="cd04301">
    <property type="entry name" value="NAT_SF"/>
    <property type="match status" value="1"/>
</dbReference>
<comment type="caution">
    <text evidence="4">The sequence shown here is derived from an EMBL/GenBank/DDBJ whole genome shotgun (WGS) entry which is preliminary data.</text>
</comment>
<dbReference type="InterPro" id="IPR050832">
    <property type="entry name" value="Bact_Acetyltransf"/>
</dbReference>
<gene>
    <name evidence="4" type="ORF">EV383_0860</name>
</gene>
<dbReference type="Gene3D" id="3.40.630.30">
    <property type="match status" value="1"/>
</dbReference>
<reference evidence="4 5" key="1">
    <citation type="submission" date="2019-02" db="EMBL/GenBank/DDBJ databases">
        <title>Sequencing the genomes of 1000 actinobacteria strains.</title>
        <authorList>
            <person name="Klenk H.-P."/>
        </authorList>
    </citation>
    <scope>NUCLEOTIDE SEQUENCE [LARGE SCALE GENOMIC DNA]</scope>
    <source>
        <strain evidence="4 5">DSM 45779</strain>
    </source>
</reference>
<dbReference type="GO" id="GO:0016747">
    <property type="term" value="F:acyltransferase activity, transferring groups other than amino-acyl groups"/>
    <property type="evidence" value="ECO:0007669"/>
    <property type="project" value="InterPro"/>
</dbReference>
<sequence>MIVLRALTVDDWKQWRDLRLASLADAPEAFHSKLSDWVGATEPQWRERLDTPGRCIVADLDGRPAGMVCGMPPDAVGISDLLSLWVAPFARGHGVGDALVGAVVDWANEQGAFRVALHVVEGNDVASGLYRRHGFIDHGRVTGVADGMVERRMERVIAVSPSIGR</sequence>
<dbReference type="PANTHER" id="PTHR43877">
    <property type="entry name" value="AMINOALKYLPHOSPHONATE N-ACETYLTRANSFERASE-RELATED-RELATED"/>
    <property type="match status" value="1"/>
</dbReference>
<feature type="domain" description="N-acetyltransferase" evidence="3">
    <location>
        <begin position="2"/>
        <end position="158"/>
    </location>
</feature>
<dbReference type="InterPro" id="IPR016181">
    <property type="entry name" value="Acyl_CoA_acyltransferase"/>
</dbReference>
<dbReference type="GO" id="GO:0005840">
    <property type="term" value="C:ribosome"/>
    <property type="evidence" value="ECO:0007669"/>
    <property type="project" value="UniProtKB-KW"/>
</dbReference>
<keyword evidence="1" id="KW-0808">Transferase</keyword>
<evidence type="ECO:0000259" key="3">
    <source>
        <dbReference type="PROSITE" id="PS51186"/>
    </source>
</evidence>
<dbReference type="PANTHER" id="PTHR43877:SF2">
    <property type="entry name" value="AMINOALKYLPHOSPHONATE N-ACETYLTRANSFERASE-RELATED"/>
    <property type="match status" value="1"/>
</dbReference>
<dbReference type="InterPro" id="IPR000182">
    <property type="entry name" value="GNAT_dom"/>
</dbReference>
<dbReference type="AlphaFoldDB" id="A0A4Q7UQG4"/>
<keyword evidence="5" id="KW-1185">Reference proteome</keyword>
<dbReference type="Pfam" id="PF00583">
    <property type="entry name" value="Acetyltransf_1"/>
    <property type="match status" value="1"/>
</dbReference>